<dbReference type="Gene3D" id="2.20.100.10">
    <property type="entry name" value="Thrombospondin type-1 (TSP1) repeat"/>
    <property type="match status" value="1"/>
</dbReference>
<keyword evidence="12" id="KW-1185">Reference proteome</keyword>
<feature type="domain" description="R-spondin Fu-CRD" evidence="11">
    <location>
        <begin position="59"/>
        <end position="160"/>
    </location>
</feature>
<keyword evidence="4" id="KW-0716">Sensory transduction</keyword>
<feature type="region of interest" description="Disordered" evidence="10">
    <location>
        <begin position="256"/>
        <end position="301"/>
    </location>
</feature>
<comment type="subcellular location">
    <subcellularLocation>
        <location evidence="1">Secreted</location>
    </subcellularLocation>
</comment>
<dbReference type="GeneID" id="109469779"/>
<dbReference type="Pfam" id="PF15913">
    <property type="entry name" value="Furin-like_2"/>
    <property type="match status" value="1"/>
</dbReference>
<dbReference type="PANTHER" id="PTHR46987:SF7">
    <property type="entry name" value="TNFR-CYS DOMAIN-CONTAINING PROTEIN"/>
    <property type="match status" value="1"/>
</dbReference>
<dbReference type="SUPFAM" id="SSF57184">
    <property type="entry name" value="Growth factor receptor domain"/>
    <property type="match status" value="1"/>
</dbReference>
<proteinExistence type="inferred from homology"/>
<dbReference type="SUPFAM" id="SSF82895">
    <property type="entry name" value="TSP-1 type 1 repeat"/>
    <property type="match status" value="1"/>
</dbReference>
<gene>
    <name evidence="13" type="primary">LOC109469779</name>
</gene>
<evidence type="ECO:0000256" key="10">
    <source>
        <dbReference type="SAM" id="MobiDB-lite"/>
    </source>
</evidence>
<evidence type="ECO:0000256" key="6">
    <source>
        <dbReference type="ARBA" id="ARBA00022687"/>
    </source>
</evidence>
<reference evidence="13" key="1">
    <citation type="submission" date="2025-08" db="UniProtKB">
        <authorList>
            <consortium name="RefSeq"/>
        </authorList>
    </citation>
    <scope>IDENTIFICATION</scope>
    <source>
        <tissue evidence="13">Gonad</tissue>
    </source>
</reference>
<protein>
    <submittedName>
        <fullName evidence="13">R-spondin-2-like isoform X1</fullName>
    </submittedName>
</protein>
<evidence type="ECO:0000256" key="5">
    <source>
        <dbReference type="ARBA" id="ARBA00022674"/>
    </source>
</evidence>
<dbReference type="InterPro" id="IPR000884">
    <property type="entry name" value="TSP1_rpt"/>
</dbReference>
<dbReference type="GO" id="GO:0005576">
    <property type="term" value="C:extracellular region"/>
    <property type="evidence" value="ECO:0007669"/>
    <property type="project" value="UniProtKB-SubCell"/>
</dbReference>
<feature type="compositionally biased region" description="Basic residues" evidence="10">
    <location>
        <begin position="257"/>
        <end position="278"/>
    </location>
</feature>
<evidence type="ECO:0000313" key="12">
    <source>
        <dbReference type="Proteomes" id="UP000515135"/>
    </source>
</evidence>
<keyword evidence="6" id="KW-0879">Wnt signaling pathway</keyword>
<evidence type="ECO:0000256" key="9">
    <source>
        <dbReference type="ARBA" id="ARBA00023180"/>
    </source>
</evidence>
<sequence>MPSFGLKLRPWAGNVRVAAVIVCLVLRSVCMGTTSNVLTFDSEPSAAVKAIGLYPVCPRGCTSCSTINGCITCRPRYFLFLYRSGMRQTGLCLHTCPHGYYGVRSPDFNKCSRCKVENCEQCYSRSFCTRCKAPFLLYKGQCVSSCPADQPYVANLTRECQYVDAADVVVRMPTVDCQVGPWSPWSPCMRNGASCGYKWGDQTRSRQVWQKPSPLGRPCPELVSNTRCLVQPRFCPVVGPDGLVIDNHSELAAQIKRERRRRKRERRRKKRRKARKRERKENRSRLGQIVVHDPPVEPSAS</sequence>
<dbReference type="KEGG" id="bbel:109469779"/>
<evidence type="ECO:0000256" key="1">
    <source>
        <dbReference type="ARBA" id="ARBA00004613"/>
    </source>
</evidence>
<dbReference type="Proteomes" id="UP000515135">
    <property type="component" value="Unplaced"/>
</dbReference>
<evidence type="ECO:0000256" key="7">
    <source>
        <dbReference type="ARBA" id="ARBA00022729"/>
    </source>
</evidence>
<keyword evidence="3" id="KW-0964">Secreted</keyword>
<dbReference type="GO" id="GO:0016055">
    <property type="term" value="P:Wnt signaling pathway"/>
    <property type="evidence" value="ECO:0007669"/>
    <property type="project" value="UniProtKB-KW"/>
</dbReference>
<name>A0A6P4YYT8_BRABE</name>
<organism evidence="12 13">
    <name type="scientific">Branchiostoma belcheri</name>
    <name type="common">Amphioxus</name>
    <dbReference type="NCBI Taxonomy" id="7741"/>
    <lineage>
        <taxon>Eukaryota</taxon>
        <taxon>Metazoa</taxon>
        <taxon>Chordata</taxon>
        <taxon>Cephalochordata</taxon>
        <taxon>Leptocardii</taxon>
        <taxon>Amphioxiformes</taxon>
        <taxon>Branchiostomatidae</taxon>
        <taxon>Branchiostoma</taxon>
    </lineage>
</organism>
<keyword evidence="9" id="KW-0325">Glycoprotein</keyword>
<comment type="similarity">
    <text evidence="2">Belongs to the R-spondin family.</text>
</comment>
<evidence type="ECO:0000256" key="8">
    <source>
        <dbReference type="ARBA" id="ARBA00023157"/>
    </source>
</evidence>
<dbReference type="InterPro" id="IPR051514">
    <property type="entry name" value="R-spondin"/>
</dbReference>
<evidence type="ECO:0000256" key="2">
    <source>
        <dbReference type="ARBA" id="ARBA00007308"/>
    </source>
</evidence>
<dbReference type="PROSITE" id="PS50092">
    <property type="entry name" value="TSP1"/>
    <property type="match status" value="1"/>
</dbReference>
<keyword evidence="7" id="KW-0732">Signal</keyword>
<dbReference type="RefSeq" id="XP_019623977.1">
    <property type="nucleotide sequence ID" value="XM_019768418.1"/>
</dbReference>
<dbReference type="OrthoDB" id="10257656at2759"/>
<dbReference type="InterPro" id="IPR006212">
    <property type="entry name" value="Furin_repeat"/>
</dbReference>
<dbReference type="InterPro" id="IPR009030">
    <property type="entry name" value="Growth_fac_rcpt_cys_sf"/>
</dbReference>
<evidence type="ECO:0000256" key="4">
    <source>
        <dbReference type="ARBA" id="ARBA00022606"/>
    </source>
</evidence>
<keyword evidence="5" id="KW-0358">Heparin-binding</keyword>
<evidence type="ECO:0000256" key="3">
    <source>
        <dbReference type="ARBA" id="ARBA00022525"/>
    </source>
</evidence>
<dbReference type="PANTHER" id="PTHR46987">
    <property type="entry name" value="NEUROHYPOPHYSIAL HORMONES, N-TERMINAL DOMAIN CONTAINING PROTEIN"/>
    <property type="match status" value="1"/>
</dbReference>
<evidence type="ECO:0000259" key="11">
    <source>
        <dbReference type="Pfam" id="PF15913"/>
    </source>
</evidence>
<dbReference type="SMART" id="SM00261">
    <property type="entry name" value="FU"/>
    <property type="match status" value="2"/>
</dbReference>
<dbReference type="InterPro" id="IPR036383">
    <property type="entry name" value="TSP1_rpt_sf"/>
</dbReference>
<dbReference type="GO" id="GO:0008201">
    <property type="term" value="F:heparin binding"/>
    <property type="evidence" value="ECO:0007669"/>
    <property type="project" value="UniProtKB-KW"/>
</dbReference>
<dbReference type="InterPro" id="IPR043601">
    <property type="entry name" value="Rspo_Fu-CRD_dom"/>
</dbReference>
<dbReference type="Gene3D" id="2.10.220.10">
    <property type="entry name" value="Hormone Receptor, Insulin-like Growth Factor Receptor 1, Chain A, domain 2"/>
    <property type="match status" value="1"/>
</dbReference>
<keyword evidence="8" id="KW-1015">Disulfide bond</keyword>
<accession>A0A6P4YYT8</accession>
<evidence type="ECO:0000313" key="13">
    <source>
        <dbReference type="RefSeq" id="XP_019623977.1"/>
    </source>
</evidence>
<dbReference type="AlphaFoldDB" id="A0A6P4YYT8"/>